<evidence type="ECO:0000313" key="2">
    <source>
        <dbReference type="Proteomes" id="UP000828390"/>
    </source>
</evidence>
<reference evidence="1" key="1">
    <citation type="journal article" date="2019" name="bioRxiv">
        <title>The Genome of the Zebra Mussel, Dreissena polymorpha: A Resource for Invasive Species Research.</title>
        <authorList>
            <person name="McCartney M.A."/>
            <person name="Auch B."/>
            <person name="Kono T."/>
            <person name="Mallez S."/>
            <person name="Zhang Y."/>
            <person name="Obille A."/>
            <person name="Becker A."/>
            <person name="Abrahante J.E."/>
            <person name="Garbe J."/>
            <person name="Badalamenti J.P."/>
            <person name="Herman A."/>
            <person name="Mangelson H."/>
            <person name="Liachko I."/>
            <person name="Sullivan S."/>
            <person name="Sone E.D."/>
            <person name="Koren S."/>
            <person name="Silverstein K.A.T."/>
            <person name="Beckman K.B."/>
            <person name="Gohl D.M."/>
        </authorList>
    </citation>
    <scope>NUCLEOTIDE SEQUENCE</scope>
    <source>
        <strain evidence="1">Duluth1</strain>
        <tissue evidence="1">Whole animal</tissue>
    </source>
</reference>
<proteinExistence type="predicted"/>
<name>A0A9D4GMK9_DREPO</name>
<dbReference type="EMBL" id="JAIWYP010000005">
    <property type="protein sequence ID" value="KAH3820186.1"/>
    <property type="molecule type" value="Genomic_DNA"/>
</dbReference>
<evidence type="ECO:0000313" key="1">
    <source>
        <dbReference type="EMBL" id="KAH3820186.1"/>
    </source>
</evidence>
<gene>
    <name evidence="1" type="ORF">DPMN_121930</name>
</gene>
<comment type="caution">
    <text evidence="1">The sequence shown here is derived from an EMBL/GenBank/DDBJ whole genome shotgun (WGS) entry which is preliminary data.</text>
</comment>
<keyword evidence="2" id="KW-1185">Reference proteome</keyword>
<dbReference type="Proteomes" id="UP000828390">
    <property type="component" value="Unassembled WGS sequence"/>
</dbReference>
<accession>A0A9D4GMK9</accession>
<dbReference type="AlphaFoldDB" id="A0A9D4GMK9"/>
<organism evidence="1 2">
    <name type="scientific">Dreissena polymorpha</name>
    <name type="common">Zebra mussel</name>
    <name type="synonym">Mytilus polymorpha</name>
    <dbReference type="NCBI Taxonomy" id="45954"/>
    <lineage>
        <taxon>Eukaryota</taxon>
        <taxon>Metazoa</taxon>
        <taxon>Spiralia</taxon>
        <taxon>Lophotrochozoa</taxon>
        <taxon>Mollusca</taxon>
        <taxon>Bivalvia</taxon>
        <taxon>Autobranchia</taxon>
        <taxon>Heteroconchia</taxon>
        <taxon>Euheterodonta</taxon>
        <taxon>Imparidentia</taxon>
        <taxon>Neoheterodontei</taxon>
        <taxon>Myida</taxon>
        <taxon>Dreissenoidea</taxon>
        <taxon>Dreissenidae</taxon>
        <taxon>Dreissena</taxon>
    </lineage>
</organism>
<reference evidence="1" key="2">
    <citation type="submission" date="2020-11" db="EMBL/GenBank/DDBJ databases">
        <authorList>
            <person name="McCartney M.A."/>
            <person name="Auch B."/>
            <person name="Kono T."/>
            <person name="Mallez S."/>
            <person name="Becker A."/>
            <person name="Gohl D.M."/>
            <person name="Silverstein K.A.T."/>
            <person name="Koren S."/>
            <person name="Bechman K.B."/>
            <person name="Herman A."/>
            <person name="Abrahante J.E."/>
            <person name="Garbe J."/>
        </authorList>
    </citation>
    <scope>NUCLEOTIDE SEQUENCE</scope>
    <source>
        <strain evidence="1">Duluth1</strain>
        <tissue evidence="1">Whole animal</tissue>
    </source>
</reference>
<sequence>MHYWSPAANHLKGAMLDGRTFIAGNQEAGTMRARKWEPGHWARSEHEQLRRENLEV</sequence>
<protein>
    <submittedName>
        <fullName evidence="1">Uncharacterized protein</fullName>
    </submittedName>
</protein>